<keyword evidence="1" id="KW-1133">Transmembrane helix</keyword>
<proteinExistence type="predicted"/>
<accession>A0A0A0F262</accession>
<keyword evidence="1" id="KW-0472">Membrane</keyword>
<feature type="transmembrane region" description="Helical" evidence="1">
    <location>
        <begin position="91"/>
        <end position="109"/>
    </location>
</feature>
<feature type="transmembrane region" description="Helical" evidence="1">
    <location>
        <begin position="25"/>
        <end position="44"/>
    </location>
</feature>
<dbReference type="EMBL" id="AVPT01000014">
    <property type="protein sequence ID" value="KGM56398.1"/>
    <property type="molecule type" value="Genomic_DNA"/>
</dbReference>
<keyword evidence="3" id="KW-1185">Reference proteome</keyword>
<dbReference type="Proteomes" id="UP000029989">
    <property type="component" value="Unassembled WGS sequence"/>
</dbReference>
<evidence type="ECO:0000256" key="1">
    <source>
        <dbReference type="SAM" id="Phobius"/>
    </source>
</evidence>
<evidence type="ECO:0000313" key="2">
    <source>
        <dbReference type="EMBL" id="KGM56398.1"/>
    </source>
</evidence>
<comment type="caution">
    <text evidence="2">The sequence shown here is derived from an EMBL/GenBank/DDBJ whole genome shotgun (WGS) entry which is preliminary data.</text>
</comment>
<feature type="transmembrane region" description="Helical" evidence="1">
    <location>
        <begin position="50"/>
        <end position="71"/>
    </location>
</feature>
<dbReference type="eggNOG" id="ENOG5033WFU">
    <property type="taxonomic scope" value="Bacteria"/>
</dbReference>
<keyword evidence="1" id="KW-0812">Transmembrane</keyword>
<gene>
    <name evidence="2" type="ORF">N799_04690</name>
</gene>
<name>A0A0A0F262_9GAMM</name>
<organism evidence="2 3">
    <name type="scientific">Lysobacter arseniciresistens ZS79</name>
    <dbReference type="NCBI Taxonomy" id="913325"/>
    <lineage>
        <taxon>Bacteria</taxon>
        <taxon>Pseudomonadati</taxon>
        <taxon>Pseudomonadota</taxon>
        <taxon>Gammaproteobacteria</taxon>
        <taxon>Lysobacterales</taxon>
        <taxon>Lysobacteraceae</taxon>
        <taxon>Novilysobacter</taxon>
    </lineage>
</organism>
<reference evidence="2 3" key="1">
    <citation type="journal article" date="2015" name="Stand. Genomic Sci.">
        <title>Genomic information of the arsenic-resistant bacterium Lysobacter arseniciresistens type strain ZS79(T) and comparison of Lysobacter draft genomes.</title>
        <authorList>
            <person name="Liu L."/>
            <person name="Zhang S."/>
            <person name="Luo M."/>
            <person name="Wang G."/>
        </authorList>
    </citation>
    <scope>NUCLEOTIDE SEQUENCE [LARGE SCALE GENOMIC DNA]</scope>
    <source>
        <strain evidence="2 3">ZS79</strain>
    </source>
</reference>
<sequence length="190" mass="20734">MTPADKLSSDLDYVARAVRRNDRTAGVPSIYFMWALLVAIGFALPDFRPAWAGPYWLVAGIGGGLASWWLAVREERRCGTIDRDLGRRFGLHWLVGGVGFLVCWLPVLRGAPMETMAGNFLLVGGLVYALAGIHLERPMLWSGLLMLAAYVVLSVFAPPYTWTITGLAIGLSLLWAGVATRRQQPPAAHA</sequence>
<feature type="transmembrane region" description="Helical" evidence="1">
    <location>
        <begin position="162"/>
        <end position="180"/>
    </location>
</feature>
<feature type="transmembrane region" description="Helical" evidence="1">
    <location>
        <begin position="115"/>
        <end position="133"/>
    </location>
</feature>
<dbReference type="OrthoDB" id="6021668at2"/>
<protein>
    <submittedName>
        <fullName evidence="2">Uncharacterized protein</fullName>
    </submittedName>
</protein>
<dbReference type="RefSeq" id="WP_036210926.1">
    <property type="nucleotide sequence ID" value="NZ_AVPT01000014.1"/>
</dbReference>
<dbReference type="STRING" id="913325.N799_04690"/>
<dbReference type="AlphaFoldDB" id="A0A0A0F262"/>
<evidence type="ECO:0000313" key="3">
    <source>
        <dbReference type="Proteomes" id="UP000029989"/>
    </source>
</evidence>
<feature type="transmembrane region" description="Helical" evidence="1">
    <location>
        <begin position="140"/>
        <end position="156"/>
    </location>
</feature>